<dbReference type="CDD" id="cd09122">
    <property type="entry name" value="PLDc_Tdp1_1"/>
    <property type="match status" value="1"/>
</dbReference>
<dbReference type="GO" id="GO:0008081">
    <property type="term" value="F:phosphoric diester hydrolase activity"/>
    <property type="evidence" value="ECO:0007669"/>
    <property type="project" value="InterPro"/>
</dbReference>
<feature type="active site" description="Nucleophile" evidence="1">
    <location>
        <position position="171"/>
    </location>
</feature>
<dbReference type="PANTHER" id="PTHR12415">
    <property type="entry name" value="TYROSYL-DNA PHOSPHODIESTERASE 1"/>
    <property type="match status" value="1"/>
</dbReference>
<keyword evidence="5" id="KW-1185">Reference proteome</keyword>
<evidence type="ECO:0000313" key="5">
    <source>
        <dbReference type="Proteomes" id="UP000242254"/>
    </source>
</evidence>
<dbReference type="AlphaFoldDB" id="A0A2G4SPY8"/>
<dbReference type="SUPFAM" id="SSF56024">
    <property type="entry name" value="Phospholipase D/nuclease"/>
    <property type="match status" value="2"/>
</dbReference>
<dbReference type="PANTHER" id="PTHR12415:SF3">
    <property type="entry name" value="OS04G0403400 PROTEIN"/>
    <property type="match status" value="1"/>
</dbReference>
<dbReference type="EMBL" id="KZ303853">
    <property type="protein sequence ID" value="PHZ10839.1"/>
    <property type="molecule type" value="Genomic_DNA"/>
</dbReference>
<dbReference type="Proteomes" id="UP000242254">
    <property type="component" value="Unassembled WGS sequence"/>
</dbReference>
<dbReference type="Gene3D" id="3.30.870.10">
    <property type="entry name" value="Endonuclease Chain A"/>
    <property type="match status" value="2"/>
</dbReference>
<dbReference type="RefSeq" id="XP_023464547.1">
    <property type="nucleotide sequence ID" value="XM_023610108.1"/>
</dbReference>
<feature type="region of interest" description="Disordered" evidence="3">
    <location>
        <begin position="1"/>
        <end position="29"/>
    </location>
</feature>
<name>A0A2G4SPY8_RHIZD</name>
<dbReference type="GeneID" id="35441098"/>
<proteinExistence type="predicted"/>
<protein>
    <submittedName>
        <fullName evidence="4">Phospholipase D/nuclease</fullName>
    </submittedName>
</protein>
<evidence type="ECO:0000256" key="1">
    <source>
        <dbReference type="PIRSR" id="PIRSR610347-1"/>
    </source>
</evidence>
<dbReference type="STRING" id="1340429.A0A2G4SPY8"/>
<organism evidence="4 5">
    <name type="scientific">Rhizopus microsporus ATCC 52813</name>
    <dbReference type="NCBI Taxonomy" id="1340429"/>
    <lineage>
        <taxon>Eukaryota</taxon>
        <taxon>Fungi</taxon>
        <taxon>Fungi incertae sedis</taxon>
        <taxon>Mucoromycota</taxon>
        <taxon>Mucoromycotina</taxon>
        <taxon>Mucoromycetes</taxon>
        <taxon>Mucorales</taxon>
        <taxon>Mucorineae</taxon>
        <taxon>Rhizopodaceae</taxon>
        <taxon>Rhizopus</taxon>
    </lineage>
</organism>
<feature type="binding site" evidence="2">
    <location>
        <position position="173"/>
    </location>
    <ligand>
        <name>substrate</name>
    </ligand>
</feature>
<gene>
    <name evidence="4" type="ORF">RHIMIDRAFT_244718</name>
</gene>
<dbReference type="GO" id="GO:0006281">
    <property type="term" value="P:DNA repair"/>
    <property type="evidence" value="ECO:0007669"/>
    <property type="project" value="InterPro"/>
</dbReference>
<evidence type="ECO:0000313" key="4">
    <source>
        <dbReference type="EMBL" id="PHZ10839.1"/>
    </source>
</evidence>
<dbReference type="GO" id="GO:0005634">
    <property type="term" value="C:nucleus"/>
    <property type="evidence" value="ECO:0007669"/>
    <property type="project" value="InterPro"/>
</dbReference>
<dbReference type="InterPro" id="IPR010347">
    <property type="entry name" value="Tdp1"/>
</dbReference>
<sequence length="485" mass="54712">MSDYESDMRKAMAESLSHHLQEQEKERDDLKEAIAASLGKTVEQLTARDLLLATDPVRKRQRSEDQSSIVTTKRVDTSNSKYWEGTVKLTYVRGFTGPNYIKLSDIVQKDDLKKAVITSFVYSMDYIDEHFPLDANVVIVGHGRPAMSVQLGPTRVLIQPPLKDERYGCFHNKLMLLFRSSSLRVVIGSANLVPCDYEDLDNVVFIQDFPQFIEPLKSALELPVFAKELYDLLDKMRVPSSVKEELLKYNFEKAKAHIVASVSGIFEGEEEYKKYGHTRLAEIIQNITGPLEADNHPKVEMQTSSLGSLTVSYLQEIYQSFCGVLPYADGKAVRSSFKKNEIPPVDIVFPSRCTVQDSRYGPPGADSICFNTATWRKLTFPRQAMCDAISHRQGTLMHSKYIISTLPKGVGKVKGWVYCGSHNATTSAWGKFTMSKTSKLPKLNISNWELGVVLPLYEDSDIPAPYLRPPPRYQPDQDAWTQNMG</sequence>
<feature type="binding site" evidence="2">
    <location>
        <position position="400"/>
    </location>
    <ligand>
        <name>substrate</name>
    </ligand>
</feature>
<dbReference type="CDD" id="cd09123">
    <property type="entry name" value="PLDc_Tdp1_2"/>
    <property type="match status" value="1"/>
</dbReference>
<reference evidence="4 5" key="1">
    <citation type="journal article" date="2016" name="Proc. Natl. Acad. Sci. U.S.A.">
        <title>Lipid metabolic changes in an early divergent fungus govern the establishment of a mutualistic symbiosis with endobacteria.</title>
        <authorList>
            <person name="Lastovetsky O.A."/>
            <person name="Gaspar M.L."/>
            <person name="Mondo S.J."/>
            <person name="LaButti K.M."/>
            <person name="Sandor L."/>
            <person name="Grigoriev I.V."/>
            <person name="Henry S.A."/>
            <person name="Pawlowska T.E."/>
        </authorList>
    </citation>
    <scope>NUCLEOTIDE SEQUENCE [LARGE SCALE GENOMIC DNA]</scope>
    <source>
        <strain evidence="4 5">ATCC 52813</strain>
    </source>
</reference>
<evidence type="ECO:0000256" key="2">
    <source>
        <dbReference type="PIRSR" id="PIRSR610347-2"/>
    </source>
</evidence>
<accession>A0A2G4SPY8</accession>
<feature type="active site" description="Proton donor/acceptor" evidence="1">
    <location>
        <position position="398"/>
    </location>
</feature>
<dbReference type="Pfam" id="PF06087">
    <property type="entry name" value="Tyr-DNA_phospho"/>
    <property type="match status" value="1"/>
</dbReference>
<evidence type="ECO:0000256" key="3">
    <source>
        <dbReference type="SAM" id="MobiDB-lite"/>
    </source>
</evidence>